<protein>
    <recommendedName>
        <fullName evidence="2">ARB-07466-like C-terminal domain-containing protein</fullName>
    </recommendedName>
</protein>
<dbReference type="Proteomes" id="UP000887540">
    <property type="component" value="Unplaced"/>
</dbReference>
<feature type="domain" description="ARB-07466-like C-terminal" evidence="2">
    <location>
        <begin position="268"/>
        <end position="353"/>
    </location>
</feature>
<evidence type="ECO:0000313" key="4">
    <source>
        <dbReference type="WBParaSite" id="ACRNAN_scaffold7349.g21357.t3"/>
    </source>
</evidence>
<reference evidence="4" key="1">
    <citation type="submission" date="2022-11" db="UniProtKB">
        <authorList>
            <consortium name="WormBaseParasite"/>
        </authorList>
    </citation>
    <scope>IDENTIFICATION</scope>
</reference>
<feature type="chain" id="PRO_5037800904" description="ARB-07466-like C-terminal domain-containing protein" evidence="1">
    <location>
        <begin position="22"/>
        <end position="380"/>
    </location>
</feature>
<dbReference type="Pfam" id="PF26571">
    <property type="entry name" value="VldE"/>
    <property type="match status" value="1"/>
</dbReference>
<keyword evidence="3" id="KW-1185">Reference proteome</keyword>
<proteinExistence type="predicted"/>
<sequence>MRVSFYVSVCIIFGIFIPTFAQHQEQKCANAGGVCKNENDCSETKLVGYCPTQPNHIKCCVSSSVYQEQKCADAHGDCKNENDCSGTKLVGYCPTQPNHIKCCVPKGDQPYPEQKCINAGGVCKYENDCSERKLVGYCPTQANNIKCCVPDHPHPEPKCTNAGGECKNENDCSGTKLVGYCPTQANHIKCCVSTPKPPYIEQKCTNAGGECKNENDCSGTKLVGYCPTQANHINGTKLVGYCPTQANHIKCCVPGCGCHYEYAGTKCSGGPTPGAIRLANHFKAKYGGFISEIYNCRKIAGTNSLSLHAEGRAVDVAIRGSIGQQAFDYAISIACKTGIQEVIFEQKIWTNGKTKFYAGKDHYDHVHIGLNRCGAQNWNI</sequence>
<dbReference type="InterPro" id="IPR058593">
    <property type="entry name" value="ARB_07466-like_C"/>
</dbReference>
<evidence type="ECO:0000259" key="2">
    <source>
        <dbReference type="Pfam" id="PF26571"/>
    </source>
</evidence>
<dbReference type="AlphaFoldDB" id="A0A914EF53"/>
<feature type="signal peptide" evidence="1">
    <location>
        <begin position="1"/>
        <end position="21"/>
    </location>
</feature>
<dbReference type="WBParaSite" id="ACRNAN_scaffold7349.g21357.t3">
    <property type="protein sequence ID" value="ACRNAN_scaffold7349.g21357.t3"/>
    <property type="gene ID" value="ACRNAN_scaffold7349.g21357"/>
</dbReference>
<name>A0A914EF53_9BILA</name>
<evidence type="ECO:0000313" key="3">
    <source>
        <dbReference type="Proteomes" id="UP000887540"/>
    </source>
</evidence>
<keyword evidence="1" id="KW-0732">Signal</keyword>
<accession>A0A914EF53</accession>
<evidence type="ECO:0000256" key="1">
    <source>
        <dbReference type="SAM" id="SignalP"/>
    </source>
</evidence>
<organism evidence="3 4">
    <name type="scientific">Acrobeloides nanus</name>
    <dbReference type="NCBI Taxonomy" id="290746"/>
    <lineage>
        <taxon>Eukaryota</taxon>
        <taxon>Metazoa</taxon>
        <taxon>Ecdysozoa</taxon>
        <taxon>Nematoda</taxon>
        <taxon>Chromadorea</taxon>
        <taxon>Rhabditida</taxon>
        <taxon>Tylenchina</taxon>
        <taxon>Cephalobomorpha</taxon>
        <taxon>Cephaloboidea</taxon>
        <taxon>Cephalobidae</taxon>
        <taxon>Acrobeloides</taxon>
    </lineage>
</organism>